<reference evidence="1" key="1">
    <citation type="submission" date="2017-10" db="EMBL/GenBank/DDBJ databases">
        <title>Chryseobacterium sp. B5 is a hydrocarbonoclastic and plant growth promoting bacterium.</title>
        <authorList>
            <person name="Thijs S."/>
            <person name="Gkorezis P."/>
            <person name="Van Hamme J."/>
        </authorList>
    </citation>
    <scope>NUCLEOTIDE SEQUENCE</scope>
    <source>
        <strain evidence="1">B5</strain>
    </source>
</reference>
<protein>
    <submittedName>
        <fullName evidence="1">Uncharacterized protein</fullName>
    </submittedName>
</protein>
<dbReference type="EMBL" id="PEKC01000005">
    <property type="protein sequence ID" value="PII37161.1"/>
    <property type="molecule type" value="Genomic_DNA"/>
</dbReference>
<sequence>MDSLIWGGRPNAPGWYACVVDYGRLPFPAARQWTGATWDDERGIKAFDGPHPTAADALDWAMERCPED</sequence>
<organism evidence="1">
    <name type="scientific">Chryseobacterium sp. B5</name>
    <dbReference type="NCBI Taxonomy" id="2050562"/>
    <lineage>
        <taxon>Bacteria</taxon>
        <taxon>Pseudomonadati</taxon>
        <taxon>Bacteroidota</taxon>
        <taxon>Flavobacteriia</taxon>
        <taxon>Flavobacteriales</taxon>
        <taxon>Weeksellaceae</taxon>
        <taxon>Chryseobacterium group</taxon>
        <taxon>Chryseobacterium</taxon>
    </lineage>
</organism>
<name>A0A2G7TB70_9FLAO</name>
<comment type="caution">
    <text evidence="1">The sequence shown here is derived from an EMBL/GenBank/DDBJ whole genome shotgun (WGS) entry which is preliminary data.</text>
</comment>
<dbReference type="AlphaFoldDB" id="A0A2G7TB70"/>
<proteinExistence type="predicted"/>
<evidence type="ECO:0000313" key="1">
    <source>
        <dbReference type="EMBL" id="PII37161.1"/>
    </source>
</evidence>
<accession>A0A2G7TB70</accession>
<gene>
    <name evidence="1" type="ORF">CTI11_02115</name>
</gene>